<protein>
    <submittedName>
        <fullName evidence="2">Uncharacterized protein</fullName>
    </submittedName>
</protein>
<gene>
    <name evidence="2" type="ORF">CXQ85_003339</name>
</gene>
<keyword evidence="3" id="KW-1185">Reference proteome</keyword>
<comment type="caution">
    <text evidence="2">The sequence shown here is derived from an EMBL/GenBank/DDBJ whole genome shotgun (WGS) entry which is preliminary data.</text>
</comment>
<proteinExistence type="predicted"/>
<accession>A0A2V1AQI6</accession>
<name>A0A2V1AQI6_9ASCO</name>
<dbReference type="VEuPathDB" id="FungiDB:CXQ85_003339"/>
<evidence type="ECO:0000256" key="1">
    <source>
        <dbReference type="SAM" id="MobiDB-lite"/>
    </source>
</evidence>
<dbReference type="AlphaFoldDB" id="A0A2V1AQI6"/>
<sequence length="122" mass="14524">MSNINDLTFSDDESDASFDFQEPNSSIMYEEEDTFIDDSEEDEYVEEIKNNLVAKKMTQLKMEDILEDPAYVEEEDETYDFQESDESDDDEIADFEEVFDREANEHYWNKFMTLHRLPEVGQ</sequence>
<evidence type="ECO:0000313" key="2">
    <source>
        <dbReference type="EMBL" id="PVH19493.1"/>
    </source>
</evidence>
<dbReference type="GeneID" id="37008670"/>
<feature type="region of interest" description="Disordered" evidence="1">
    <location>
        <begin position="1"/>
        <end position="20"/>
    </location>
</feature>
<evidence type="ECO:0000313" key="3">
    <source>
        <dbReference type="Proteomes" id="UP000244309"/>
    </source>
</evidence>
<reference evidence="2 3" key="1">
    <citation type="submission" date="2017-12" db="EMBL/GenBank/DDBJ databases">
        <title>Genome Sequence of a Multidrug-Resistant Candida haemulonii Isolate from a Patient with Chronic Leg Ulcers in Israel.</title>
        <authorList>
            <person name="Chow N.A."/>
            <person name="Gade L."/>
            <person name="Batra D."/>
            <person name="Rowe L.A."/>
            <person name="Ben-Ami R."/>
            <person name="Loparev V.N."/>
            <person name="Litvintseva A.P."/>
        </authorList>
    </citation>
    <scope>NUCLEOTIDE SEQUENCE [LARGE SCALE GENOMIC DNA]</scope>
    <source>
        <strain evidence="2 3">B11899</strain>
    </source>
</reference>
<organism evidence="2 3">
    <name type="scientific">Candidozyma haemuli</name>
    <dbReference type="NCBI Taxonomy" id="45357"/>
    <lineage>
        <taxon>Eukaryota</taxon>
        <taxon>Fungi</taxon>
        <taxon>Dikarya</taxon>
        <taxon>Ascomycota</taxon>
        <taxon>Saccharomycotina</taxon>
        <taxon>Pichiomycetes</taxon>
        <taxon>Metschnikowiaceae</taxon>
        <taxon>Candidozyma</taxon>
    </lineage>
</organism>
<dbReference type="RefSeq" id="XP_025340433.1">
    <property type="nucleotide sequence ID" value="XM_025486985.1"/>
</dbReference>
<dbReference type="EMBL" id="PKFO01000002">
    <property type="protein sequence ID" value="PVH19493.1"/>
    <property type="molecule type" value="Genomic_DNA"/>
</dbReference>
<dbReference type="Proteomes" id="UP000244309">
    <property type="component" value="Unassembled WGS sequence"/>
</dbReference>